<dbReference type="Gene3D" id="3.60.15.10">
    <property type="entry name" value="Ribonuclease Z/Hydroxyacylglutathione hydrolase-like"/>
    <property type="match status" value="1"/>
</dbReference>
<dbReference type="EMBL" id="QGKM01000104">
    <property type="protein sequence ID" value="PWQ92258.1"/>
    <property type="molecule type" value="Genomic_DNA"/>
</dbReference>
<dbReference type="Proteomes" id="UP000245539">
    <property type="component" value="Unassembled WGS sequence"/>
</dbReference>
<dbReference type="AlphaFoldDB" id="A0A317C125"/>
<accession>A0A317C125</accession>
<dbReference type="PANTHER" id="PTHR47619">
    <property type="entry name" value="METALLO-HYDROLASE YYCJ-RELATED"/>
    <property type="match status" value="1"/>
</dbReference>
<dbReference type="SUPFAM" id="SSF56281">
    <property type="entry name" value="Metallo-hydrolase/oxidoreductase"/>
    <property type="match status" value="1"/>
</dbReference>
<reference evidence="2 3" key="1">
    <citation type="submission" date="2018-05" db="EMBL/GenBank/DDBJ databases">
        <title>Leucothrix arctica sp. nov., isolated from Arctic seawater.</title>
        <authorList>
            <person name="Choi A."/>
            <person name="Baek K."/>
        </authorList>
    </citation>
    <scope>NUCLEOTIDE SEQUENCE [LARGE SCALE GENOMIC DNA]</scope>
    <source>
        <strain evidence="2 3">JCM 18388</strain>
    </source>
</reference>
<dbReference type="GO" id="GO:0016787">
    <property type="term" value="F:hydrolase activity"/>
    <property type="evidence" value="ECO:0007669"/>
    <property type="project" value="UniProtKB-KW"/>
</dbReference>
<feature type="domain" description="Metallo-beta-lactamase" evidence="1">
    <location>
        <begin position="11"/>
        <end position="185"/>
    </location>
</feature>
<dbReference type="PANTHER" id="PTHR47619:SF1">
    <property type="entry name" value="EXODEOXYRIBONUCLEASE WALJ"/>
    <property type="match status" value="1"/>
</dbReference>
<organism evidence="2 3">
    <name type="scientific">Leucothrix pacifica</name>
    <dbReference type="NCBI Taxonomy" id="1247513"/>
    <lineage>
        <taxon>Bacteria</taxon>
        <taxon>Pseudomonadati</taxon>
        <taxon>Pseudomonadota</taxon>
        <taxon>Gammaproteobacteria</taxon>
        <taxon>Thiotrichales</taxon>
        <taxon>Thiotrichaceae</taxon>
        <taxon>Leucothrix</taxon>
    </lineage>
</organism>
<dbReference type="OrthoDB" id="9803916at2"/>
<protein>
    <submittedName>
        <fullName evidence="2">MBL fold metallo-hydrolase</fullName>
    </submittedName>
</protein>
<keyword evidence="3" id="KW-1185">Reference proteome</keyword>
<name>A0A317C125_9GAMM</name>
<comment type="caution">
    <text evidence="2">The sequence shown here is derived from an EMBL/GenBank/DDBJ whole genome shotgun (WGS) entry which is preliminary data.</text>
</comment>
<dbReference type="Pfam" id="PF12706">
    <property type="entry name" value="Lactamase_B_2"/>
    <property type="match status" value="1"/>
</dbReference>
<dbReference type="InterPro" id="IPR001279">
    <property type="entry name" value="Metallo-B-lactamas"/>
</dbReference>
<evidence type="ECO:0000313" key="2">
    <source>
        <dbReference type="EMBL" id="PWQ92258.1"/>
    </source>
</evidence>
<dbReference type="SMART" id="SM00849">
    <property type="entry name" value="Lactamase_B"/>
    <property type="match status" value="1"/>
</dbReference>
<proteinExistence type="predicted"/>
<dbReference type="InterPro" id="IPR052533">
    <property type="entry name" value="WalJ/YycJ-like"/>
</dbReference>
<evidence type="ECO:0000259" key="1">
    <source>
        <dbReference type="SMART" id="SM00849"/>
    </source>
</evidence>
<dbReference type="InterPro" id="IPR036866">
    <property type="entry name" value="RibonucZ/Hydroxyglut_hydro"/>
</dbReference>
<gene>
    <name evidence="2" type="ORF">DKW60_22165</name>
</gene>
<evidence type="ECO:0000313" key="3">
    <source>
        <dbReference type="Proteomes" id="UP000245539"/>
    </source>
</evidence>
<sequence length="253" mass="28153">MRFASLGSGSKGNSTLIEVGSTRILLDCGFSVKETEKRLLRLGCEPSSIDGVVVTHEHGDHVNGVGRLSRKYKLPVWLTVGTHHASKDTGFEITNFIDPHDAFSINDIHLQAFPVPHDAREPCQFVFSDGSLRLAVLSDLGRETPHVMENLVSLDGLMLECNYDHDMLMTGEYPYSLKQRVSGGLGHLDNRQSEAILKKLDLSKMQHLIGGHVSEKNNLKEYAQSALYRGADCESEWVSMACQEHGFSWREIS</sequence>
<keyword evidence="2" id="KW-0378">Hydrolase</keyword>